<comment type="caution">
    <text evidence="1">The sequence shown here is derived from an EMBL/GenBank/DDBJ whole genome shotgun (WGS) entry which is preliminary data.</text>
</comment>
<protein>
    <recommendedName>
        <fullName evidence="3">HTH merR-type domain-containing protein</fullName>
    </recommendedName>
</protein>
<evidence type="ECO:0000313" key="2">
    <source>
        <dbReference type="Proteomes" id="UP000245702"/>
    </source>
</evidence>
<evidence type="ECO:0000313" key="1">
    <source>
        <dbReference type="EMBL" id="CVK18759.1"/>
    </source>
</evidence>
<gene>
    <name evidence="1" type="ORF">SSPH_01403</name>
</gene>
<keyword evidence="2" id="KW-1185">Reference proteome</keyword>
<organism evidence="1 2">
    <name type="scientific">Sporomusa sphaeroides DSM 2875</name>
    <dbReference type="NCBI Taxonomy" id="1337886"/>
    <lineage>
        <taxon>Bacteria</taxon>
        <taxon>Bacillati</taxon>
        <taxon>Bacillota</taxon>
        <taxon>Negativicutes</taxon>
        <taxon>Selenomonadales</taxon>
        <taxon>Sporomusaceae</taxon>
        <taxon>Sporomusa</taxon>
    </lineage>
</organism>
<name>A0ABM9W0W2_9FIRM</name>
<dbReference type="RefSeq" id="WP_075752605.1">
    <property type="nucleotide sequence ID" value="NZ_CP146991.1"/>
</dbReference>
<sequence>MTPDELIEKVQPLRVKIKRRSLLNYEKNGFIDKPLRGGNGRGKGRTTEYHEKAWLDVYIAYRILHEHKIPAPYIAAAFKKRNKLPNLDCNDDAILDANVLWLTYYCAGLIGIPCGRRVKLVMQQHAHSFFEWLYQSGNSEFGNTDGDTLIVIQNDGLYEHSESYYGLKFQALVLDEKDGEWKKIPLPGEIMA</sequence>
<proteinExistence type="predicted"/>
<dbReference type="EMBL" id="FCOW01000005">
    <property type="protein sequence ID" value="CVK18759.1"/>
    <property type="molecule type" value="Genomic_DNA"/>
</dbReference>
<evidence type="ECO:0008006" key="3">
    <source>
        <dbReference type="Google" id="ProtNLM"/>
    </source>
</evidence>
<dbReference type="Proteomes" id="UP000245702">
    <property type="component" value="Unassembled WGS sequence"/>
</dbReference>
<reference evidence="1 2" key="1">
    <citation type="submission" date="2016-01" db="EMBL/GenBank/DDBJ databases">
        <authorList>
            <person name="Brown R."/>
        </authorList>
    </citation>
    <scope>NUCLEOTIDE SEQUENCE [LARGE SCALE GENOMIC DNA]</scope>
    <source>
        <strain evidence="1">Sporomusa sphaeroides DSM 2875</strain>
    </source>
</reference>
<accession>A0ABM9W0W2</accession>